<organism evidence="4 5">
    <name type="scientific">Candidatus Kaiserbacteria bacterium CG10_big_fil_rev_8_21_14_0_10_44_10</name>
    <dbReference type="NCBI Taxonomy" id="1974606"/>
    <lineage>
        <taxon>Bacteria</taxon>
        <taxon>Candidatus Kaiseribacteriota</taxon>
    </lineage>
</organism>
<evidence type="ECO:0000256" key="2">
    <source>
        <dbReference type="ARBA" id="ARBA00022679"/>
    </source>
</evidence>
<comment type="similarity">
    <text evidence="1">Belongs to the amidinotransferase family.</text>
</comment>
<dbReference type="InterPro" id="IPR033195">
    <property type="entry name" value="AmidinoTrfase"/>
</dbReference>
<dbReference type="GO" id="GO:0006601">
    <property type="term" value="P:creatine biosynthetic process"/>
    <property type="evidence" value="ECO:0007669"/>
    <property type="project" value="TreeGrafter"/>
</dbReference>
<gene>
    <name evidence="4" type="ORF">COU14_01475</name>
</gene>
<feature type="active site" description="Amidino-cysteine intermediate" evidence="3">
    <location>
        <position position="346"/>
    </location>
</feature>
<evidence type="ECO:0000313" key="4">
    <source>
        <dbReference type="EMBL" id="PIR85973.1"/>
    </source>
</evidence>
<evidence type="ECO:0000313" key="5">
    <source>
        <dbReference type="Proteomes" id="UP000229612"/>
    </source>
</evidence>
<protein>
    <submittedName>
        <fullName evidence="4">Amidinotransferase</fullName>
    </submittedName>
</protein>
<dbReference type="Proteomes" id="UP000229612">
    <property type="component" value="Unassembled WGS sequence"/>
</dbReference>
<proteinExistence type="inferred from homology"/>
<dbReference type="PANTHER" id="PTHR10488:SF1">
    <property type="entry name" value="GLYCINE AMIDINOTRANSFERASE, MITOCHONDRIAL"/>
    <property type="match status" value="1"/>
</dbReference>
<evidence type="ECO:0000256" key="3">
    <source>
        <dbReference type="PIRSR" id="PIRSR633195-1"/>
    </source>
</evidence>
<name>A0A2H0UHT6_9BACT</name>
<accession>A0A2H0UHT6</accession>
<dbReference type="PANTHER" id="PTHR10488">
    <property type="entry name" value="GLYCINE AMIDINOTRANSFERASE, MITOCHONDRIAL"/>
    <property type="match status" value="1"/>
</dbReference>
<dbReference type="Gene3D" id="3.75.10.10">
    <property type="entry name" value="L-arginine/glycine Amidinotransferase, Chain A"/>
    <property type="match status" value="1"/>
</dbReference>
<dbReference type="EMBL" id="PFBG01000016">
    <property type="protein sequence ID" value="PIR85973.1"/>
    <property type="molecule type" value="Genomic_DNA"/>
</dbReference>
<feature type="active site" evidence="3">
    <location>
        <position position="195"/>
    </location>
</feature>
<keyword evidence="2 4" id="KW-0808">Transferase</keyword>
<comment type="caution">
    <text evidence="4">The sequence shown here is derived from an EMBL/GenBank/DDBJ whole genome shotgun (WGS) entry which is preliminary data.</text>
</comment>
<sequence length="361" mass="41140">MTQENNKPAVWSCNEWDPLEEVIVGSVEGATVPEYDDVALQSIMPDHAANFFKEHGGKPFPSEMTDSASAELDILADTLKSLGVKVRRPDKMDFSKEYVTPWWKSKGLYAAMPRDVMMVIGDTIVEAPMAWRSRYFEIYAFRNLIQEYFKGGAKWLSAPKPSMNDAFYNDTYNSDEPYKDGVKQFVISENEVAFDAADFFRCGKDIFVQKSNVTNQMGIDWVARQIGTDYKIHEVEFGDPHPMHIDTTVLPLAPGKLLINPTWVKKIPEIFKDWEILVAPEPTKLGDSGMYFSSDWLTMNMLSVNEKQVILDEQETPLIEALKSWGFEPITIPFRNFYAFGGSVHCATADIRRRGELKSYF</sequence>
<dbReference type="GO" id="GO:0015068">
    <property type="term" value="F:glycine amidinotransferase activity"/>
    <property type="evidence" value="ECO:0007669"/>
    <property type="project" value="TreeGrafter"/>
</dbReference>
<evidence type="ECO:0000256" key="1">
    <source>
        <dbReference type="ARBA" id="ARBA00006943"/>
    </source>
</evidence>
<dbReference type="SUPFAM" id="SSF55909">
    <property type="entry name" value="Pentein"/>
    <property type="match status" value="1"/>
</dbReference>
<feature type="active site" evidence="3">
    <location>
        <position position="244"/>
    </location>
</feature>
<dbReference type="CDD" id="cd21136">
    <property type="entry name" value="amidinotransferase_AGAT-like"/>
    <property type="match status" value="1"/>
</dbReference>
<reference evidence="5" key="1">
    <citation type="submission" date="2017-09" db="EMBL/GenBank/DDBJ databases">
        <title>Depth-based differentiation of microbial function through sediment-hosted aquifers and enrichment of novel symbionts in the deep terrestrial subsurface.</title>
        <authorList>
            <person name="Probst A.J."/>
            <person name="Ladd B."/>
            <person name="Jarett J.K."/>
            <person name="Geller-Mcgrath D.E."/>
            <person name="Sieber C.M.K."/>
            <person name="Emerson J.B."/>
            <person name="Anantharaman K."/>
            <person name="Thomas B.C."/>
            <person name="Malmstrom R."/>
            <person name="Stieglmeier M."/>
            <person name="Klingl A."/>
            <person name="Woyke T."/>
            <person name="Ryan C.M."/>
            <person name="Banfield J.F."/>
        </authorList>
    </citation>
    <scope>NUCLEOTIDE SEQUENCE [LARGE SCALE GENOMIC DNA]</scope>
</reference>
<dbReference type="AlphaFoldDB" id="A0A2H0UHT6"/>